<evidence type="ECO:0000256" key="2">
    <source>
        <dbReference type="SAM" id="SignalP"/>
    </source>
</evidence>
<sequence>MKATSRIVFIGSLLFIPVLAHAQTGCVNSPECPTAVLGLVGAAGAALYARFRSR</sequence>
<name>A0ABW1Z881_9BACT</name>
<keyword evidence="1" id="KW-1133">Transmembrane helix</keyword>
<feature type="transmembrane region" description="Helical" evidence="1">
    <location>
        <begin position="32"/>
        <end position="51"/>
    </location>
</feature>
<protein>
    <submittedName>
        <fullName evidence="3">PExPT-CTERM protein</fullName>
    </submittedName>
</protein>
<feature type="chain" id="PRO_5046439581" evidence="2">
    <location>
        <begin position="23"/>
        <end position="54"/>
    </location>
</feature>
<keyword evidence="4" id="KW-1185">Reference proteome</keyword>
<evidence type="ECO:0000256" key="1">
    <source>
        <dbReference type="SAM" id="Phobius"/>
    </source>
</evidence>
<proteinExistence type="predicted"/>
<organism evidence="3 4">
    <name type="scientific">Granulicella cerasi</name>
    <dbReference type="NCBI Taxonomy" id="741063"/>
    <lineage>
        <taxon>Bacteria</taxon>
        <taxon>Pseudomonadati</taxon>
        <taxon>Acidobacteriota</taxon>
        <taxon>Terriglobia</taxon>
        <taxon>Terriglobales</taxon>
        <taxon>Acidobacteriaceae</taxon>
        <taxon>Granulicella</taxon>
    </lineage>
</organism>
<gene>
    <name evidence="3" type="ORF">ACFQBQ_08705</name>
</gene>
<evidence type="ECO:0000313" key="3">
    <source>
        <dbReference type="EMBL" id="MFC6645659.1"/>
    </source>
</evidence>
<evidence type="ECO:0000313" key="4">
    <source>
        <dbReference type="Proteomes" id="UP001596391"/>
    </source>
</evidence>
<dbReference type="NCBIfam" id="TIGR04200">
    <property type="entry name" value="targ_of_XrtJ"/>
    <property type="match status" value="1"/>
</dbReference>
<keyword evidence="1" id="KW-0812">Transmembrane</keyword>
<accession>A0ABW1Z881</accession>
<dbReference type="Proteomes" id="UP001596391">
    <property type="component" value="Unassembled WGS sequence"/>
</dbReference>
<keyword evidence="2" id="KW-0732">Signal</keyword>
<dbReference type="InterPro" id="IPR026477">
    <property type="entry name" value="Targ_of_XrtJ"/>
</dbReference>
<dbReference type="RefSeq" id="WP_263372016.1">
    <property type="nucleotide sequence ID" value="NZ_JAGSYD010000003.1"/>
</dbReference>
<comment type="caution">
    <text evidence="3">The sequence shown here is derived from an EMBL/GenBank/DDBJ whole genome shotgun (WGS) entry which is preliminary data.</text>
</comment>
<keyword evidence="1" id="KW-0472">Membrane</keyword>
<reference evidence="4" key="1">
    <citation type="journal article" date="2019" name="Int. J. Syst. Evol. Microbiol.">
        <title>The Global Catalogue of Microorganisms (GCM) 10K type strain sequencing project: providing services to taxonomists for standard genome sequencing and annotation.</title>
        <authorList>
            <consortium name="The Broad Institute Genomics Platform"/>
            <consortium name="The Broad Institute Genome Sequencing Center for Infectious Disease"/>
            <person name="Wu L."/>
            <person name="Ma J."/>
        </authorList>
    </citation>
    <scope>NUCLEOTIDE SEQUENCE [LARGE SCALE GENOMIC DNA]</scope>
    <source>
        <strain evidence="4">CGMCC 1.16026</strain>
    </source>
</reference>
<feature type="signal peptide" evidence="2">
    <location>
        <begin position="1"/>
        <end position="22"/>
    </location>
</feature>
<dbReference type="EMBL" id="JBHSWI010000001">
    <property type="protein sequence ID" value="MFC6645659.1"/>
    <property type="molecule type" value="Genomic_DNA"/>
</dbReference>